<organism evidence="1 2">
    <name type="scientific">Steinernema glaseri</name>
    <dbReference type="NCBI Taxonomy" id="37863"/>
    <lineage>
        <taxon>Eukaryota</taxon>
        <taxon>Metazoa</taxon>
        <taxon>Ecdysozoa</taxon>
        <taxon>Nematoda</taxon>
        <taxon>Chromadorea</taxon>
        <taxon>Rhabditida</taxon>
        <taxon>Tylenchina</taxon>
        <taxon>Panagrolaimomorpha</taxon>
        <taxon>Strongyloidoidea</taxon>
        <taxon>Steinernematidae</taxon>
        <taxon>Steinernema</taxon>
    </lineage>
</organism>
<protein>
    <submittedName>
        <fullName evidence="2">Ovule protein</fullName>
    </submittedName>
</protein>
<name>A0A1I7Z6P4_9BILA</name>
<accession>A0A1I7Z6P4</accession>
<evidence type="ECO:0000313" key="2">
    <source>
        <dbReference type="WBParaSite" id="L893_g23134.t1"/>
    </source>
</evidence>
<proteinExistence type="predicted"/>
<dbReference type="Proteomes" id="UP000095287">
    <property type="component" value="Unplaced"/>
</dbReference>
<dbReference type="AlphaFoldDB" id="A0A1I7Z6P4"/>
<keyword evidence="1" id="KW-1185">Reference proteome</keyword>
<evidence type="ECO:0000313" key="1">
    <source>
        <dbReference type="Proteomes" id="UP000095287"/>
    </source>
</evidence>
<dbReference type="WBParaSite" id="L893_g23134.t1">
    <property type="protein sequence ID" value="L893_g23134.t1"/>
    <property type="gene ID" value="L893_g23134"/>
</dbReference>
<reference evidence="2" key="1">
    <citation type="submission" date="2016-11" db="UniProtKB">
        <authorList>
            <consortium name="WormBaseParasite"/>
        </authorList>
    </citation>
    <scope>IDENTIFICATION</scope>
</reference>
<sequence length="72" mass="8215">MVHDSKEKQDITSIPRYEGLSLSGKTACVLYRNSCPHVHNISDSCFSNRSVVKPGDPRLQRRRTTSLAMYLY</sequence>